<sequence length="451" mass="48642">MAETHGLSRRAILGGGLGLAAAVATGRPGSASAATAGGTAQRPPNIVLIMLDDVGYGDWSSYGSTEIQTPRIDALASAGTRFTQMYAGGPVCTPARAALLTGRYPQRVGLPWVVKPGAREGVSAYEQTLGEVLRAAGYRTGIFGKWHLGDPAVRPELNPVKHGFDTFFGTPQSNQKEEFALYDGEKIVEMLGPKEQVFLSRRCTDKAIDFIKQNKDRPFFAYVPYNTAHTPYHVQERFQGSSKAGPYGDLIQQSDFHIGRVLDELKANGLTDDTLVVITSDNGPVAAGTGGLRGKKGSTFEGGIRIPFVMRWPGRIQPKSTFEQPACFTDVLPTLAAATGGAVPKDRPIDGIDLAPALLGGAKPDRTLYHYHNWSLNAVRSGAWKLHVAVQETPAPELPLLYNIDEDKGEQRNLADQHPEKVKQLTEAAAAFGKEIEAQRAEALRRARGEA</sequence>
<proteinExistence type="inferred from homology"/>
<dbReference type="PANTHER" id="PTHR42693:SF53">
    <property type="entry name" value="ENDO-4-O-SULFATASE"/>
    <property type="match status" value="1"/>
</dbReference>
<comment type="similarity">
    <text evidence="1">Belongs to the sulfatase family.</text>
</comment>
<feature type="domain" description="Sulfatase N-terminal" evidence="5">
    <location>
        <begin position="44"/>
        <end position="340"/>
    </location>
</feature>
<gene>
    <name evidence="6" type="ORF">ITP53_22880</name>
</gene>
<dbReference type="InterPro" id="IPR024607">
    <property type="entry name" value="Sulfatase_CS"/>
</dbReference>
<dbReference type="CDD" id="cd16026">
    <property type="entry name" value="GALNS_like"/>
    <property type="match status" value="1"/>
</dbReference>
<dbReference type="Proteomes" id="UP000605361">
    <property type="component" value="Unassembled WGS sequence"/>
</dbReference>
<evidence type="ECO:0000313" key="6">
    <source>
        <dbReference type="EMBL" id="MBF8188517.1"/>
    </source>
</evidence>
<keyword evidence="7" id="KW-1185">Reference proteome</keyword>
<accession>A0A931A8V1</accession>
<dbReference type="InterPro" id="IPR000917">
    <property type="entry name" value="Sulfatase_N"/>
</dbReference>
<comment type="caution">
    <text evidence="6">The sequence shown here is derived from an EMBL/GenBank/DDBJ whole genome shotgun (WGS) entry which is preliminary data.</text>
</comment>
<dbReference type="Pfam" id="PF00884">
    <property type="entry name" value="Sulfatase"/>
    <property type="match status" value="1"/>
</dbReference>
<dbReference type="Gene3D" id="3.40.720.10">
    <property type="entry name" value="Alkaline Phosphatase, subunit A"/>
    <property type="match status" value="1"/>
</dbReference>
<dbReference type="GO" id="GO:0004065">
    <property type="term" value="F:arylsulfatase activity"/>
    <property type="evidence" value="ECO:0007669"/>
    <property type="project" value="TreeGrafter"/>
</dbReference>
<evidence type="ECO:0000256" key="3">
    <source>
        <dbReference type="ARBA" id="ARBA00022801"/>
    </source>
</evidence>
<dbReference type="EMBL" id="JADOGI010000068">
    <property type="protein sequence ID" value="MBF8188517.1"/>
    <property type="molecule type" value="Genomic_DNA"/>
</dbReference>
<evidence type="ECO:0000256" key="1">
    <source>
        <dbReference type="ARBA" id="ARBA00008779"/>
    </source>
</evidence>
<organism evidence="6 7">
    <name type="scientific">Nonomuraea cypriaca</name>
    <dbReference type="NCBI Taxonomy" id="1187855"/>
    <lineage>
        <taxon>Bacteria</taxon>
        <taxon>Bacillati</taxon>
        <taxon>Actinomycetota</taxon>
        <taxon>Actinomycetes</taxon>
        <taxon>Streptosporangiales</taxon>
        <taxon>Streptosporangiaceae</taxon>
        <taxon>Nonomuraea</taxon>
    </lineage>
</organism>
<dbReference type="InterPro" id="IPR017850">
    <property type="entry name" value="Alkaline_phosphatase_core_sf"/>
</dbReference>
<dbReference type="PANTHER" id="PTHR42693">
    <property type="entry name" value="ARYLSULFATASE FAMILY MEMBER"/>
    <property type="match status" value="1"/>
</dbReference>
<reference evidence="6" key="1">
    <citation type="submission" date="2020-11" db="EMBL/GenBank/DDBJ databases">
        <title>Whole-genome analyses of Nonomuraea sp. K274.</title>
        <authorList>
            <person name="Veyisoglu A."/>
        </authorList>
    </citation>
    <scope>NUCLEOTIDE SEQUENCE</scope>
    <source>
        <strain evidence="6">K274</strain>
    </source>
</reference>
<dbReference type="RefSeq" id="WP_195897465.1">
    <property type="nucleotide sequence ID" value="NZ_JADOGI010000068.1"/>
</dbReference>
<dbReference type="Gene3D" id="3.30.1120.10">
    <property type="match status" value="1"/>
</dbReference>
<evidence type="ECO:0000313" key="7">
    <source>
        <dbReference type="Proteomes" id="UP000605361"/>
    </source>
</evidence>
<protein>
    <submittedName>
        <fullName evidence="6">Sulfatase</fullName>
    </submittedName>
</protein>
<dbReference type="Pfam" id="PF14707">
    <property type="entry name" value="Sulfatase_C"/>
    <property type="match status" value="1"/>
</dbReference>
<dbReference type="GO" id="GO:0046872">
    <property type="term" value="F:metal ion binding"/>
    <property type="evidence" value="ECO:0007669"/>
    <property type="project" value="UniProtKB-KW"/>
</dbReference>
<dbReference type="PROSITE" id="PS00523">
    <property type="entry name" value="SULFATASE_1"/>
    <property type="match status" value="1"/>
</dbReference>
<dbReference type="PROSITE" id="PS51318">
    <property type="entry name" value="TAT"/>
    <property type="match status" value="1"/>
</dbReference>
<evidence type="ECO:0000256" key="2">
    <source>
        <dbReference type="ARBA" id="ARBA00022723"/>
    </source>
</evidence>
<dbReference type="InterPro" id="IPR006311">
    <property type="entry name" value="TAT_signal"/>
</dbReference>
<keyword evidence="3" id="KW-0378">Hydrolase</keyword>
<dbReference type="InterPro" id="IPR050738">
    <property type="entry name" value="Sulfatase"/>
</dbReference>
<dbReference type="SUPFAM" id="SSF53649">
    <property type="entry name" value="Alkaline phosphatase-like"/>
    <property type="match status" value="1"/>
</dbReference>
<keyword evidence="4" id="KW-0106">Calcium</keyword>
<evidence type="ECO:0000259" key="5">
    <source>
        <dbReference type="Pfam" id="PF00884"/>
    </source>
</evidence>
<dbReference type="AlphaFoldDB" id="A0A931A8V1"/>
<name>A0A931A8V1_9ACTN</name>
<keyword evidence="2" id="KW-0479">Metal-binding</keyword>
<evidence type="ECO:0000256" key="4">
    <source>
        <dbReference type="ARBA" id="ARBA00022837"/>
    </source>
</evidence>